<accession>A0A654DP77</accession>
<evidence type="ECO:0000313" key="2">
    <source>
        <dbReference type="EMBL" id="VXD04337.1"/>
    </source>
</evidence>
<dbReference type="Proteomes" id="UP000432350">
    <property type="component" value="Unassembled WGS sequence"/>
</dbReference>
<sequence length="62" mass="6904">MEVHDWAWGIVSNGPKPFGNKRGRIKPVIGKRSKSSEPTGQNHESESCSPVQNIKGLSFRKK</sequence>
<evidence type="ECO:0000256" key="1">
    <source>
        <dbReference type="SAM" id="MobiDB-lite"/>
    </source>
</evidence>
<dbReference type="EMBL" id="CABWMV010000025">
    <property type="protein sequence ID" value="VXD04337.1"/>
    <property type="molecule type" value="Genomic_DNA"/>
</dbReference>
<feature type="region of interest" description="Disordered" evidence="1">
    <location>
        <begin position="1"/>
        <end position="62"/>
    </location>
</feature>
<evidence type="ECO:0000313" key="3">
    <source>
        <dbReference type="Proteomes" id="UP000432350"/>
    </source>
</evidence>
<protein>
    <submittedName>
        <fullName evidence="2">Uncharacterized protein</fullName>
    </submittedName>
</protein>
<proteinExistence type="predicted"/>
<gene>
    <name evidence="2" type="ORF">SPHINGO8BC_60187</name>
</gene>
<feature type="compositionally biased region" description="Basic residues" evidence="1">
    <location>
        <begin position="19"/>
        <end position="33"/>
    </location>
</feature>
<name>A0A654DP77_SPHMU</name>
<dbReference type="AlphaFoldDB" id="A0A654DP77"/>
<organism evidence="2 3">
    <name type="scientific">Sphingobacterium multivorum</name>
    <dbReference type="NCBI Taxonomy" id="28454"/>
    <lineage>
        <taxon>Bacteria</taxon>
        <taxon>Pseudomonadati</taxon>
        <taxon>Bacteroidota</taxon>
        <taxon>Sphingobacteriia</taxon>
        <taxon>Sphingobacteriales</taxon>
        <taxon>Sphingobacteriaceae</taxon>
        <taxon>Sphingobacterium</taxon>
    </lineage>
</organism>
<reference evidence="2 3" key="1">
    <citation type="submission" date="2019-10" db="EMBL/GenBank/DDBJ databases">
        <authorList>
            <person name="Karimi E."/>
        </authorList>
    </citation>
    <scope>NUCLEOTIDE SEQUENCE [LARGE SCALE GENOMIC DNA]</scope>
    <source>
        <strain evidence="2">Sphingobacterium sp. 8BC</strain>
    </source>
</reference>
<feature type="compositionally biased region" description="Polar residues" evidence="1">
    <location>
        <begin position="36"/>
        <end position="52"/>
    </location>
</feature>